<gene>
    <name evidence="5" type="ORF">RSOLAG1IB_07262</name>
</gene>
<evidence type="ECO:0000256" key="2">
    <source>
        <dbReference type="SAM" id="SignalP"/>
    </source>
</evidence>
<dbReference type="Pfam" id="PF11951">
    <property type="entry name" value="Fungal_trans_2"/>
    <property type="match status" value="1"/>
</dbReference>
<dbReference type="STRING" id="1108050.A0A0B7FEU9"/>
<dbReference type="InterPro" id="IPR021858">
    <property type="entry name" value="Fun_TF"/>
</dbReference>
<evidence type="ECO:0000259" key="4">
    <source>
        <dbReference type="Pfam" id="PF22669"/>
    </source>
</evidence>
<dbReference type="Gene3D" id="3.60.10.10">
    <property type="entry name" value="Endonuclease/exonuclease/phosphatase"/>
    <property type="match status" value="1"/>
</dbReference>
<dbReference type="PANTHER" id="PTHR16320">
    <property type="entry name" value="SPHINGOMYELINASE FAMILY MEMBER"/>
    <property type="match status" value="1"/>
</dbReference>
<accession>A0A0B7FEU9</accession>
<dbReference type="InterPro" id="IPR036691">
    <property type="entry name" value="Endo/exonu/phosph_ase_sf"/>
</dbReference>
<dbReference type="EMBL" id="LN679117">
    <property type="protein sequence ID" value="CEL54728.1"/>
    <property type="molecule type" value="Genomic_DNA"/>
</dbReference>
<evidence type="ECO:0000256" key="1">
    <source>
        <dbReference type="SAM" id="MobiDB-lite"/>
    </source>
</evidence>
<dbReference type="GO" id="GO:0005737">
    <property type="term" value="C:cytoplasm"/>
    <property type="evidence" value="ECO:0007669"/>
    <property type="project" value="TreeGrafter"/>
</dbReference>
<dbReference type="InterPro" id="IPR001229">
    <property type="entry name" value="Jacalin-like_lectin_dom"/>
</dbReference>
<dbReference type="AlphaFoldDB" id="A0A0B7FEU9"/>
<dbReference type="GO" id="GO:0004767">
    <property type="term" value="F:sphingomyelin phosphodiesterase activity"/>
    <property type="evidence" value="ECO:0007669"/>
    <property type="project" value="InterPro"/>
</dbReference>
<dbReference type="InterPro" id="IPR038772">
    <property type="entry name" value="Sph/SMPD2-like"/>
</dbReference>
<evidence type="ECO:0008006" key="7">
    <source>
        <dbReference type="Google" id="ProtNLM"/>
    </source>
</evidence>
<dbReference type="InterPro" id="IPR036404">
    <property type="entry name" value="Jacalin-like_lectin_dom_sf"/>
</dbReference>
<feature type="domain" description="Inositol polyphosphate-related phosphatase" evidence="4">
    <location>
        <begin position="55"/>
        <end position="211"/>
    </location>
</feature>
<evidence type="ECO:0000259" key="3">
    <source>
        <dbReference type="Pfam" id="PF01419"/>
    </source>
</evidence>
<sequence>MVLFTSSVLVWAGYVAAQASSGTFNVLSYNVAGLPELLSSGNPATNTPLLAPKLAPYGIVNVQEDFNYHAALYAGDKHAYRTATSGGVPFGSGLNTLSNYPFIDLQRITWSKCASGSGDCLTPKGFTLLRARLDTGVYVDIYNLHTDAGSESADITARNANIAQVISYINTNSVGNAVVVYGDTNARYTRTGDGIRQFTSAGFTDAWVQLIRGSSGAPAEGSSALVCPDNGVGVTNTCETVDKILYRSGPALTLTATRFNNENSAFLNSTGFPLSDHYPITTAFSYSLSTSRRLTDLVGGSGGTWFSDLVSLPSGTPTLTSITLSGANRFDYISLTLSTGTTLKHGGTGGTPTSLTLSSGERITSLRVDTGSYNGNTRVFYVGIGTSSAQELPHVSSECDLSKPYCERCLKSGFLCLGYGSGAPPSDHRPHSGASNPSRLRPIIPAVPARELSSQAPSTVSAGLFEEFQDLNSVDTHHDHGSGSPALVAGSHEPERSMPEANEPLATVAPSADFNSLWPQEQSRLTAYRPLPAHRFLNTPRLLDLATGIKSVMGIVHVLQGTIPPCLRTTQAIKDDQFARIVYEYRIVRCNLWFMDPPAAIRDCLVARLSISKTMMLAMYLGIQLFQAISQDHCGTAVQRYIGWVDKLENHFATDFGTNPPMTETADLILAQLELAYLKFTTVDIVSGYIILRKALPRFLRLVAADKSLYMEYPDGSLVVSFTRALSSPKHELERFIIYDTATSFILGVPPLVEYGYNNDSRCVSHGFEWIHGIPFALIEVISQINSWRAGSRAPPLDNWQILERHILAWQPQLTPSDGVESATGCVARLAVQESWRHVVLIYLYMGMCEVSSHDSRVQASIRQIAQLGETVADLPIGIHMFTHCVMAGMAARLEKHRVLIRERLLSFKGTRVWLFRGPQFSQVLEHLWRGVGAGGAPVTWDDYVRSRCAVIPL</sequence>
<name>A0A0B7FEU9_THACB</name>
<dbReference type="OrthoDB" id="40902at2759"/>
<organism evidence="5 6">
    <name type="scientific">Thanatephorus cucumeris (strain AG1-IB / isolate 7/3/14)</name>
    <name type="common">Lettuce bottom rot fungus</name>
    <name type="synonym">Rhizoctonia solani</name>
    <dbReference type="NCBI Taxonomy" id="1108050"/>
    <lineage>
        <taxon>Eukaryota</taxon>
        <taxon>Fungi</taxon>
        <taxon>Dikarya</taxon>
        <taxon>Basidiomycota</taxon>
        <taxon>Agaricomycotina</taxon>
        <taxon>Agaricomycetes</taxon>
        <taxon>Cantharellales</taxon>
        <taxon>Ceratobasidiaceae</taxon>
        <taxon>Rhizoctonia</taxon>
        <taxon>Rhizoctonia solani AG-1</taxon>
    </lineage>
</organism>
<keyword evidence="2" id="KW-0732">Signal</keyword>
<dbReference type="InterPro" id="IPR000300">
    <property type="entry name" value="IPPc"/>
</dbReference>
<dbReference type="Gene3D" id="2.100.10.30">
    <property type="entry name" value="Jacalin-like lectin domain"/>
    <property type="match status" value="1"/>
</dbReference>
<feature type="domain" description="Jacalin-type lectin" evidence="3">
    <location>
        <begin position="297"/>
        <end position="392"/>
    </location>
</feature>
<dbReference type="Pfam" id="PF01419">
    <property type="entry name" value="Jacalin"/>
    <property type="match status" value="1"/>
</dbReference>
<dbReference type="PANTHER" id="PTHR16320:SF1">
    <property type="entry name" value="SPHINGOMYELINASE DDB_G0288017"/>
    <property type="match status" value="1"/>
</dbReference>
<proteinExistence type="predicted"/>
<dbReference type="SUPFAM" id="SSF56219">
    <property type="entry name" value="DNase I-like"/>
    <property type="match status" value="1"/>
</dbReference>
<dbReference type="GO" id="GO:0016791">
    <property type="term" value="F:phosphatase activity"/>
    <property type="evidence" value="ECO:0007669"/>
    <property type="project" value="InterPro"/>
</dbReference>
<evidence type="ECO:0000313" key="5">
    <source>
        <dbReference type="EMBL" id="CEL54728.1"/>
    </source>
</evidence>
<protein>
    <recommendedName>
        <fullName evidence="7">Jacalin-type lectin domain-containing protein</fullName>
    </recommendedName>
</protein>
<dbReference type="SUPFAM" id="SSF51101">
    <property type="entry name" value="Mannose-binding lectins"/>
    <property type="match status" value="1"/>
</dbReference>
<feature type="signal peptide" evidence="2">
    <location>
        <begin position="1"/>
        <end position="17"/>
    </location>
</feature>
<reference evidence="5 6" key="1">
    <citation type="submission" date="2014-11" db="EMBL/GenBank/DDBJ databases">
        <authorList>
            <person name="Wibberg Daniel"/>
        </authorList>
    </citation>
    <scope>NUCLEOTIDE SEQUENCE [LARGE SCALE GENOMIC DNA]</scope>
    <source>
        <strain evidence="5">Rhizoctonia solani AG1-IB 7/3/14</strain>
    </source>
</reference>
<evidence type="ECO:0000313" key="6">
    <source>
        <dbReference type="Proteomes" id="UP000059188"/>
    </source>
</evidence>
<keyword evidence="6" id="KW-1185">Reference proteome</keyword>
<feature type="chain" id="PRO_5002127076" description="Jacalin-type lectin domain-containing protein" evidence="2">
    <location>
        <begin position="18"/>
        <end position="954"/>
    </location>
</feature>
<feature type="region of interest" description="Disordered" evidence="1">
    <location>
        <begin position="474"/>
        <end position="500"/>
    </location>
</feature>
<dbReference type="Pfam" id="PF22669">
    <property type="entry name" value="Exo_endo_phos2"/>
    <property type="match status" value="1"/>
</dbReference>
<dbReference type="Proteomes" id="UP000059188">
    <property type="component" value="Unassembled WGS sequence"/>
</dbReference>
<dbReference type="GO" id="GO:0046856">
    <property type="term" value="P:phosphatidylinositol dephosphorylation"/>
    <property type="evidence" value="ECO:0007669"/>
    <property type="project" value="InterPro"/>
</dbReference>